<proteinExistence type="predicted"/>
<gene>
    <name evidence="1" type="ORF">K488DRAFT_92392</name>
</gene>
<dbReference type="EMBL" id="MU274442">
    <property type="protein sequence ID" value="KAI0026525.1"/>
    <property type="molecule type" value="Genomic_DNA"/>
</dbReference>
<protein>
    <submittedName>
        <fullName evidence="1">Uncharacterized protein</fullName>
    </submittedName>
</protein>
<organism evidence="1 2">
    <name type="scientific">Vararia minispora EC-137</name>
    <dbReference type="NCBI Taxonomy" id="1314806"/>
    <lineage>
        <taxon>Eukaryota</taxon>
        <taxon>Fungi</taxon>
        <taxon>Dikarya</taxon>
        <taxon>Basidiomycota</taxon>
        <taxon>Agaricomycotina</taxon>
        <taxon>Agaricomycetes</taxon>
        <taxon>Russulales</taxon>
        <taxon>Lachnocladiaceae</taxon>
        <taxon>Vararia</taxon>
    </lineage>
</organism>
<dbReference type="Proteomes" id="UP000814128">
    <property type="component" value="Unassembled WGS sequence"/>
</dbReference>
<sequence>MPSRPRHLHHPPDSPPLATDPEPFTHPEDVPAQSGLITSLERSRHVVHCNRRFAGLPASLTDIDRSQMALAFYCRGTMNICGALDTRLSAPECEAWQGWIWAQQRARDRLPPDPFSSTQGAPSSIAVRLHGCVGAASHATHCALLSLATLLDDIGRLDQAGFVCFVRACQDANGG</sequence>
<comment type="caution">
    <text evidence="1">The sequence shown here is derived from an EMBL/GenBank/DDBJ whole genome shotgun (WGS) entry which is preliminary data.</text>
</comment>
<reference evidence="1" key="2">
    <citation type="journal article" date="2022" name="New Phytol.">
        <title>Evolutionary transition to the ectomycorrhizal habit in the genomes of a hyperdiverse lineage of mushroom-forming fungi.</title>
        <authorList>
            <person name="Looney B."/>
            <person name="Miyauchi S."/>
            <person name="Morin E."/>
            <person name="Drula E."/>
            <person name="Courty P.E."/>
            <person name="Kohler A."/>
            <person name="Kuo A."/>
            <person name="LaButti K."/>
            <person name="Pangilinan J."/>
            <person name="Lipzen A."/>
            <person name="Riley R."/>
            <person name="Andreopoulos W."/>
            <person name="He G."/>
            <person name="Johnson J."/>
            <person name="Nolan M."/>
            <person name="Tritt A."/>
            <person name="Barry K.W."/>
            <person name="Grigoriev I.V."/>
            <person name="Nagy L.G."/>
            <person name="Hibbett D."/>
            <person name="Henrissat B."/>
            <person name="Matheny P.B."/>
            <person name="Labbe J."/>
            <person name="Martin F.M."/>
        </authorList>
    </citation>
    <scope>NUCLEOTIDE SEQUENCE</scope>
    <source>
        <strain evidence="1">EC-137</strain>
    </source>
</reference>
<accession>A0ACB8Q487</accession>
<keyword evidence="2" id="KW-1185">Reference proteome</keyword>
<evidence type="ECO:0000313" key="1">
    <source>
        <dbReference type="EMBL" id="KAI0026525.1"/>
    </source>
</evidence>
<reference evidence="1" key="1">
    <citation type="submission" date="2021-02" db="EMBL/GenBank/DDBJ databases">
        <authorList>
            <consortium name="DOE Joint Genome Institute"/>
            <person name="Ahrendt S."/>
            <person name="Looney B.P."/>
            <person name="Miyauchi S."/>
            <person name="Morin E."/>
            <person name="Drula E."/>
            <person name="Courty P.E."/>
            <person name="Chicoki N."/>
            <person name="Fauchery L."/>
            <person name="Kohler A."/>
            <person name="Kuo A."/>
            <person name="Labutti K."/>
            <person name="Pangilinan J."/>
            <person name="Lipzen A."/>
            <person name="Riley R."/>
            <person name="Andreopoulos W."/>
            <person name="He G."/>
            <person name="Johnson J."/>
            <person name="Barry K.W."/>
            <person name="Grigoriev I.V."/>
            <person name="Nagy L."/>
            <person name="Hibbett D."/>
            <person name="Henrissat B."/>
            <person name="Matheny P.B."/>
            <person name="Labbe J."/>
            <person name="Martin F."/>
        </authorList>
    </citation>
    <scope>NUCLEOTIDE SEQUENCE</scope>
    <source>
        <strain evidence="1">EC-137</strain>
    </source>
</reference>
<name>A0ACB8Q487_9AGAM</name>
<evidence type="ECO:0000313" key="2">
    <source>
        <dbReference type="Proteomes" id="UP000814128"/>
    </source>
</evidence>